<evidence type="ECO:0000256" key="1">
    <source>
        <dbReference type="SAM" id="MobiDB-lite"/>
    </source>
</evidence>
<comment type="caution">
    <text evidence="2">The sequence shown here is derived from an EMBL/GenBank/DDBJ whole genome shotgun (WGS) entry which is preliminary data.</text>
</comment>
<feature type="compositionally biased region" description="Basic and acidic residues" evidence="1">
    <location>
        <begin position="49"/>
        <end position="66"/>
    </location>
</feature>
<reference evidence="2" key="1">
    <citation type="submission" date="2020-01" db="EMBL/GenBank/DDBJ databases">
        <title>The Celery Genome Sequence Reveals Sequential Paleo-tetraploidization, Resistance Gene Elimination, Karyotype Evolution, and Functional Innovation in Apiales.</title>
        <authorList>
            <person name="Song X."/>
        </authorList>
    </citation>
    <scope>NUCLEOTIDE SEQUENCE</scope>
    <source>
        <tissue evidence="2">Leaf</tissue>
    </source>
</reference>
<keyword evidence="3" id="KW-1185">Reference proteome</keyword>
<feature type="region of interest" description="Disordered" evidence="1">
    <location>
        <begin position="46"/>
        <end position="91"/>
    </location>
</feature>
<dbReference type="EMBL" id="WRXP01001142">
    <property type="protein sequence ID" value="KAF1002467.1"/>
    <property type="molecule type" value="Genomic_DNA"/>
</dbReference>
<feature type="compositionally biased region" description="Polar residues" evidence="1">
    <location>
        <begin position="231"/>
        <end position="251"/>
    </location>
</feature>
<dbReference type="InterPro" id="IPR017956">
    <property type="entry name" value="AT_hook_DNA-bd_motif"/>
</dbReference>
<feature type="compositionally biased region" description="Polar residues" evidence="1">
    <location>
        <begin position="299"/>
        <end position="319"/>
    </location>
</feature>
<protein>
    <submittedName>
        <fullName evidence="2">Uncharacterized protein</fullName>
    </submittedName>
</protein>
<accession>A0A6L5BCA5</accession>
<name>A0A6L5BCA5_APIGR</name>
<dbReference type="GO" id="GO:0003677">
    <property type="term" value="F:DNA binding"/>
    <property type="evidence" value="ECO:0007669"/>
    <property type="project" value="InterPro"/>
</dbReference>
<gene>
    <name evidence="2" type="ORF">AG4045_011079</name>
</gene>
<evidence type="ECO:0000313" key="2">
    <source>
        <dbReference type="EMBL" id="KAF1002467.1"/>
    </source>
</evidence>
<dbReference type="AlphaFoldDB" id="A0A6L5BCA5"/>
<dbReference type="SMART" id="SM00384">
    <property type="entry name" value="AT_hook"/>
    <property type="match status" value="3"/>
</dbReference>
<evidence type="ECO:0000313" key="3">
    <source>
        <dbReference type="Proteomes" id="UP000593563"/>
    </source>
</evidence>
<dbReference type="Proteomes" id="UP000593563">
    <property type="component" value="Unassembled WGS sequence"/>
</dbReference>
<organism evidence="2 3">
    <name type="scientific">Apium graveolens</name>
    <name type="common">Celery</name>
    <dbReference type="NCBI Taxonomy" id="4045"/>
    <lineage>
        <taxon>Eukaryota</taxon>
        <taxon>Viridiplantae</taxon>
        <taxon>Streptophyta</taxon>
        <taxon>Embryophyta</taxon>
        <taxon>Tracheophyta</taxon>
        <taxon>Spermatophyta</taxon>
        <taxon>Magnoliopsida</taxon>
        <taxon>eudicotyledons</taxon>
        <taxon>Gunneridae</taxon>
        <taxon>Pentapetalae</taxon>
        <taxon>asterids</taxon>
        <taxon>campanulids</taxon>
        <taxon>Apiales</taxon>
        <taxon>Apiaceae</taxon>
        <taxon>Apioideae</taxon>
        <taxon>apioid superclade</taxon>
        <taxon>Apieae</taxon>
        <taxon>Apium</taxon>
    </lineage>
</organism>
<dbReference type="PRINTS" id="PR00929">
    <property type="entry name" value="ATHOOK"/>
</dbReference>
<feature type="region of interest" description="Disordered" evidence="1">
    <location>
        <begin position="178"/>
        <end position="345"/>
    </location>
</feature>
<feature type="region of interest" description="Disordered" evidence="1">
    <location>
        <begin position="1"/>
        <end position="26"/>
    </location>
</feature>
<feature type="compositionally biased region" description="Polar residues" evidence="1">
    <location>
        <begin position="69"/>
        <end position="82"/>
    </location>
</feature>
<sequence length="345" mass="37474">MNSQSIRKSVRFSGKNGEMDLQKKNVPSEFSFDTDVELTTVLQVQNKSSDCDKGTDLKTMQNEEGRTMPQENSSHLSTSSVVKNPGKGARPRKYLSLTSEVGLKNAPSAQNQTVKSNKDGINLGVETQKKGFDGGTMSLPIEVELTSELGAESRKRGRPRKKLSLTSEVDLTKALAAQNQTVKSNKDEINLGVKPQKKGFDGSPMSLPTEVELTSEPGAESRKRGRPRKNLSLTSEVDLTKAPSAQNQTAKSNEDEINLGVEPQKKGFDGGTMSLPIEVELTSEPGAESRKRGRPRKNLSLTSEVDLTKAPSAQNQTVKSNEDEINLGVKPQKKGFDGGYHVSTN</sequence>
<proteinExistence type="predicted"/>